<name>A0ABY8IYK0_9BACI</name>
<evidence type="ECO:0000313" key="1">
    <source>
        <dbReference type="EMBL" id="WFT74881.1"/>
    </source>
</evidence>
<organism evidence="1 2">
    <name type="scientific">Halobacillus naozhouensis</name>
    <dbReference type="NCBI Taxonomy" id="554880"/>
    <lineage>
        <taxon>Bacteria</taxon>
        <taxon>Bacillati</taxon>
        <taxon>Bacillota</taxon>
        <taxon>Bacilli</taxon>
        <taxon>Bacillales</taxon>
        <taxon>Bacillaceae</taxon>
        <taxon>Halobacillus</taxon>
    </lineage>
</organism>
<dbReference type="EMBL" id="CP121671">
    <property type="protein sequence ID" value="WFT74881.1"/>
    <property type="molecule type" value="Genomic_DNA"/>
</dbReference>
<evidence type="ECO:0008006" key="3">
    <source>
        <dbReference type="Google" id="ProtNLM"/>
    </source>
</evidence>
<dbReference type="RefSeq" id="WP_283076874.1">
    <property type="nucleotide sequence ID" value="NZ_CP121671.1"/>
</dbReference>
<sequence length="148" mass="17523">MSQQKPVIKGTDKVFDKTNKAESDYFVKMPSDLMNYVHVPGYKPQFNYLYTILVDFYNADMGYAYPTEYQLSRRYGVKAVKTIREHLRFLERVGLIKIVKPRANKVYVPYKPLTQAELFKRCPEASKSYNEFIQAETEEKKRTGWLER</sequence>
<dbReference type="Proteomes" id="UP001221597">
    <property type="component" value="Chromosome"/>
</dbReference>
<protein>
    <recommendedName>
        <fullName evidence="3">Helix-turn-helix domain-containing protein</fullName>
    </recommendedName>
</protein>
<accession>A0ABY8IYK0</accession>
<keyword evidence="2" id="KW-1185">Reference proteome</keyword>
<gene>
    <name evidence="1" type="ORF">P9989_00125</name>
</gene>
<proteinExistence type="predicted"/>
<reference evidence="1 2" key="1">
    <citation type="submission" date="2023-04" db="EMBL/GenBank/DDBJ databases">
        <title>Genome sequence of Halobacillus naozhouensis KACC 21980.</title>
        <authorList>
            <person name="Kim S."/>
            <person name="Heo J."/>
            <person name="Kwon S.-W."/>
        </authorList>
    </citation>
    <scope>NUCLEOTIDE SEQUENCE [LARGE SCALE GENOMIC DNA]</scope>
    <source>
        <strain evidence="1 2">KCTC 13234</strain>
    </source>
</reference>
<evidence type="ECO:0000313" key="2">
    <source>
        <dbReference type="Proteomes" id="UP001221597"/>
    </source>
</evidence>